<dbReference type="Gene3D" id="3.40.850.10">
    <property type="entry name" value="Kinesin motor domain"/>
    <property type="match status" value="1"/>
</dbReference>
<evidence type="ECO:0000259" key="6">
    <source>
        <dbReference type="PROSITE" id="PS51456"/>
    </source>
</evidence>
<name>A0A3P9HG84_ORYLA</name>
<sequence>KIMHPTSVEGVDDMISLGDMTEAGLLRNLLLRHKRGLIYTFVGSVLVAVNPYQEFPIYTAEQLYHGRKLGELPPHIFAIAESCYFNMRRNLRSQCCIISGESGAGKTESTKLILQYLTAISGKLSLQEIEKQILESNPILEAFGNSKTIRNDNSSRFGKYLEIFFNKNGVIEGARIEQYLLEKSRVCHQVRQLHPTKSQLLSALISVIFGCCYSVDDARDFDRIRSALKILTFSENQFQDILKLLAAMLHLGNVTFEGECSQTKSTLEKSLTQRSIEANKERVTKPLSSQQAAACRDAVVKAIFNKLFKWIVENINNVIYKRLANNPKSSYLSIGLLDIFGFENFEVNSFEQLCINYANEKLQQFFVGHIFKLEQEEYMKEGIVWNNIKFSDNQNVLDLLADKPCNVFALIDEESQFPKVWPI</sequence>
<dbReference type="PANTHER" id="PTHR46049:SF10">
    <property type="entry name" value="MYOSIN VIIA"/>
    <property type="match status" value="1"/>
</dbReference>
<dbReference type="Gene3D" id="1.20.120.720">
    <property type="entry name" value="Myosin VI head, motor domain, U50 subdomain"/>
    <property type="match status" value="2"/>
</dbReference>
<dbReference type="InterPro" id="IPR051724">
    <property type="entry name" value="Actin_motor_Myosin"/>
</dbReference>
<dbReference type="PRINTS" id="PR00193">
    <property type="entry name" value="MYOSINHEAVY"/>
</dbReference>
<dbReference type="PROSITE" id="PS51456">
    <property type="entry name" value="MYOSIN_MOTOR"/>
    <property type="match status" value="1"/>
</dbReference>
<dbReference type="Proteomes" id="UP000265200">
    <property type="component" value="Chromosome 17"/>
</dbReference>
<proteinExistence type="inferred from homology"/>
<dbReference type="Gene3D" id="1.20.58.530">
    <property type="match status" value="1"/>
</dbReference>
<accession>A0A3P9HG84</accession>
<feature type="binding site" evidence="5">
    <location>
        <begin position="100"/>
        <end position="107"/>
    </location>
    <ligand>
        <name>ATP</name>
        <dbReference type="ChEBI" id="CHEBI:30616"/>
    </ligand>
</feature>
<reference evidence="7" key="4">
    <citation type="submission" date="2025-09" db="UniProtKB">
        <authorList>
            <consortium name="Ensembl"/>
        </authorList>
    </citation>
    <scope>IDENTIFICATION</scope>
    <source>
        <strain evidence="7">HSOK</strain>
    </source>
</reference>
<dbReference type="SUPFAM" id="SSF52540">
    <property type="entry name" value="P-loop containing nucleoside triphosphate hydrolases"/>
    <property type="match status" value="1"/>
</dbReference>
<keyword evidence="1 5" id="KW-0547">Nucleotide-binding</keyword>
<reference evidence="7 8" key="2">
    <citation type="submission" date="2017-04" db="EMBL/GenBank/DDBJ databases">
        <title>CpG methylation of centromeres and impact of large insertions on vertebrate speciation.</title>
        <authorList>
            <person name="Ichikawa K."/>
            <person name="Yoshimura J."/>
            <person name="Morishita S."/>
        </authorList>
    </citation>
    <scope>NUCLEOTIDE SEQUENCE</scope>
    <source>
        <strain evidence="7 8">HSOK</strain>
    </source>
</reference>
<dbReference type="InterPro" id="IPR001609">
    <property type="entry name" value="Myosin_head_motor_dom-like"/>
</dbReference>
<keyword evidence="5" id="KW-0009">Actin-binding</keyword>
<dbReference type="SMART" id="SM00242">
    <property type="entry name" value="MYSc"/>
    <property type="match status" value="1"/>
</dbReference>
<reference evidence="7" key="3">
    <citation type="submission" date="2025-08" db="UniProtKB">
        <authorList>
            <consortium name="Ensembl"/>
        </authorList>
    </citation>
    <scope>IDENTIFICATION</scope>
    <source>
        <strain evidence="7">HSOK</strain>
    </source>
</reference>
<dbReference type="Pfam" id="PF00063">
    <property type="entry name" value="Myosin_head"/>
    <property type="match status" value="2"/>
</dbReference>
<keyword evidence="4 5" id="KW-0505">Motor protein</keyword>
<protein>
    <recommendedName>
        <fullName evidence="6">Myosin motor domain-containing protein</fullName>
    </recommendedName>
</protein>
<keyword evidence="3 5" id="KW-0518">Myosin</keyword>
<comment type="similarity">
    <text evidence="5">Belongs to the TRAFAC class myosin-kinesin ATPase superfamily. Myosin family.</text>
</comment>
<dbReference type="GO" id="GO:0005524">
    <property type="term" value="F:ATP binding"/>
    <property type="evidence" value="ECO:0007669"/>
    <property type="project" value="UniProtKB-UniRule"/>
</dbReference>
<dbReference type="PANTHER" id="PTHR46049">
    <property type="entry name" value="AGAP003327-PA"/>
    <property type="match status" value="1"/>
</dbReference>
<evidence type="ECO:0000256" key="2">
    <source>
        <dbReference type="ARBA" id="ARBA00022840"/>
    </source>
</evidence>
<comment type="caution">
    <text evidence="5">Lacks conserved residue(s) required for the propagation of feature annotation.</text>
</comment>
<reference key="1">
    <citation type="journal article" date="2007" name="Nature">
        <title>The medaka draft genome and insights into vertebrate genome evolution.</title>
        <authorList>
            <person name="Kasahara M."/>
            <person name="Naruse K."/>
            <person name="Sasaki S."/>
            <person name="Nakatani Y."/>
            <person name="Qu W."/>
            <person name="Ahsan B."/>
            <person name="Yamada T."/>
            <person name="Nagayasu Y."/>
            <person name="Doi K."/>
            <person name="Kasai Y."/>
            <person name="Jindo T."/>
            <person name="Kobayashi D."/>
            <person name="Shimada A."/>
            <person name="Toyoda A."/>
            <person name="Kuroki Y."/>
            <person name="Fujiyama A."/>
            <person name="Sasaki T."/>
            <person name="Shimizu A."/>
            <person name="Asakawa S."/>
            <person name="Shimizu N."/>
            <person name="Hashimoto S."/>
            <person name="Yang J."/>
            <person name="Lee Y."/>
            <person name="Matsushima K."/>
            <person name="Sugano S."/>
            <person name="Sakaizumi M."/>
            <person name="Narita T."/>
            <person name="Ohishi K."/>
            <person name="Haga S."/>
            <person name="Ohta F."/>
            <person name="Nomoto H."/>
            <person name="Nogata K."/>
            <person name="Morishita T."/>
            <person name="Endo T."/>
            <person name="Shin-I T."/>
            <person name="Takeda H."/>
            <person name="Morishita S."/>
            <person name="Kohara Y."/>
        </authorList>
    </citation>
    <scope>NUCLEOTIDE SEQUENCE [LARGE SCALE GENOMIC DNA]</scope>
    <source>
        <strain>Hd-rR</strain>
    </source>
</reference>
<dbReference type="Ensembl" id="ENSORLT00015003875.1">
    <property type="protein sequence ID" value="ENSORLP00015006639.1"/>
    <property type="gene ID" value="ENSORLG00015007615.1"/>
</dbReference>
<feature type="domain" description="Myosin motor" evidence="6">
    <location>
        <begin position="9"/>
        <end position="423"/>
    </location>
</feature>
<dbReference type="GO" id="GO:0003779">
    <property type="term" value="F:actin binding"/>
    <property type="evidence" value="ECO:0007669"/>
    <property type="project" value="UniProtKB-KW"/>
</dbReference>
<dbReference type="GO" id="GO:0003774">
    <property type="term" value="F:cytoskeletal motor activity"/>
    <property type="evidence" value="ECO:0007669"/>
    <property type="project" value="UniProtKB-UniRule"/>
</dbReference>
<keyword evidence="2 5" id="KW-0067">ATP-binding</keyword>
<dbReference type="InterPro" id="IPR027417">
    <property type="entry name" value="P-loop_NTPase"/>
</dbReference>
<evidence type="ECO:0000313" key="8">
    <source>
        <dbReference type="Proteomes" id="UP000265200"/>
    </source>
</evidence>
<evidence type="ECO:0000256" key="5">
    <source>
        <dbReference type="PROSITE-ProRule" id="PRU00782"/>
    </source>
</evidence>
<evidence type="ECO:0000256" key="1">
    <source>
        <dbReference type="ARBA" id="ARBA00022741"/>
    </source>
</evidence>
<dbReference type="AlphaFoldDB" id="A0A3P9HG84"/>
<evidence type="ECO:0000256" key="3">
    <source>
        <dbReference type="ARBA" id="ARBA00023123"/>
    </source>
</evidence>
<evidence type="ECO:0000313" key="7">
    <source>
        <dbReference type="Ensembl" id="ENSORLP00015006639.1"/>
    </source>
</evidence>
<dbReference type="InterPro" id="IPR036961">
    <property type="entry name" value="Kinesin_motor_dom_sf"/>
</dbReference>
<organism evidence="7 8">
    <name type="scientific">Oryzias latipes</name>
    <name type="common">Japanese rice fish</name>
    <name type="synonym">Japanese killifish</name>
    <dbReference type="NCBI Taxonomy" id="8090"/>
    <lineage>
        <taxon>Eukaryota</taxon>
        <taxon>Metazoa</taxon>
        <taxon>Chordata</taxon>
        <taxon>Craniata</taxon>
        <taxon>Vertebrata</taxon>
        <taxon>Euteleostomi</taxon>
        <taxon>Actinopterygii</taxon>
        <taxon>Neopterygii</taxon>
        <taxon>Teleostei</taxon>
        <taxon>Neoteleostei</taxon>
        <taxon>Acanthomorphata</taxon>
        <taxon>Ovalentaria</taxon>
        <taxon>Atherinomorphae</taxon>
        <taxon>Beloniformes</taxon>
        <taxon>Adrianichthyidae</taxon>
        <taxon>Oryziinae</taxon>
        <taxon>Oryzias</taxon>
    </lineage>
</organism>
<evidence type="ECO:0000256" key="4">
    <source>
        <dbReference type="ARBA" id="ARBA00023175"/>
    </source>
</evidence>
<dbReference type="GO" id="GO:0016459">
    <property type="term" value="C:myosin complex"/>
    <property type="evidence" value="ECO:0007669"/>
    <property type="project" value="UniProtKB-KW"/>
</dbReference>